<dbReference type="GO" id="GO:0008757">
    <property type="term" value="F:S-adenosylmethionine-dependent methyltransferase activity"/>
    <property type="evidence" value="ECO:0007669"/>
    <property type="project" value="InterPro"/>
</dbReference>
<dbReference type="OrthoDB" id="9772751at2"/>
<protein>
    <recommendedName>
        <fullName evidence="1">Methyltransferase type 11 domain-containing protein</fullName>
    </recommendedName>
</protein>
<dbReference type="Pfam" id="PF08241">
    <property type="entry name" value="Methyltransf_11"/>
    <property type="match status" value="1"/>
</dbReference>
<dbReference type="Gene3D" id="3.40.50.150">
    <property type="entry name" value="Vaccinia Virus protein VP39"/>
    <property type="match status" value="1"/>
</dbReference>
<dbReference type="InterPro" id="IPR029063">
    <property type="entry name" value="SAM-dependent_MTases_sf"/>
</dbReference>
<dbReference type="AlphaFoldDB" id="A0A2Z6B1H3"/>
<accession>A0A2Z6B1H3</accession>
<sequence length="242" mass="27473">MADAFEQKATYDKRTAVYHKGNHDNPKHIFKMLGEMIAQRQAEDSSFALIDIGGANGEFVHYLLTRFNGLEAFCLDYSEDLLNIGRSKVPQAHFVCGDARQLSMFEDGRFNYATMLGVISIFDDFTEPLDELIRVTAKGGAAYIFSSFNDYPIDTLLRWRYSGDNGEYNLGWNHFSKASISAHLDADPRVSSHTYVDFELPFDLPYRADDPIRSWTETTAEGNRILKNGLKNLELQILCINT</sequence>
<gene>
    <name evidence="2" type="ORF">DFE_2587</name>
</gene>
<dbReference type="RefSeq" id="WP_126380175.1">
    <property type="nucleotide sequence ID" value="NZ_AP017378.1"/>
</dbReference>
<evidence type="ECO:0000313" key="3">
    <source>
        <dbReference type="Proteomes" id="UP000269883"/>
    </source>
</evidence>
<organism evidence="2 3">
    <name type="scientific">Desulfovibrio ferrophilus</name>
    <dbReference type="NCBI Taxonomy" id="241368"/>
    <lineage>
        <taxon>Bacteria</taxon>
        <taxon>Pseudomonadati</taxon>
        <taxon>Thermodesulfobacteriota</taxon>
        <taxon>Desulfovibrionia</taxon>
        <taxon>Desulfovibrionales</taxon>
        <taxon>Desulfovibrionaceae</taxon>
        <taxon>Desulfovibrio</taxon>
    </lineage>
</organism>
<feature type="domain" description="Methyltransferase type 11" evidence="1">
    <location>
        <begin position="51"/>
        <end position="144"/>
    </location>
</feature>
<dbReference type="EMBL" id="AP017378">
    <property type="protein sequence ID" value="BBD09313.1"/>
    <property type="molecule type" value="Genomic_DNA"/>
</dbReference>
<evidence type="ECO:0000313" key="2">
    <source>
        <dbReference type="EMBL" id="BBD09313.1"/>
    </source>
</evidence>
<evidence type="ECO:0000259" key="1">
    <source>
        <dbReference type="Pfam" id="PF08241"/>
    </source>
</evidence>
<keyword evidence="3" id="KW-1185">Reference proteome</keyword>
<dbReference type="SUPFAM" id="SSF53335">
    <property type="entry name" value="S-adenosyl-L-methionine-dependent methyltransferases"/>
    <property type="match status" value="1"/>
</dbReference>
<reference evidence="2 3" key="1">
    <citation type="journal article" date="2018" name="Sci. Adv.">
        <title>Multi-heme cytochromes provide a pathway for survival in energy-limited environments.</title>
        <authorList>
            <person name="Deng X."/>
            <person name="Dohmae N."/>
            <person name="Nealson K.H."/>
            <person name="Hashimoto K."/>
            <person name="Okamoto A."/>
        </authorList>
    </citation>
    <scope>NUCLEOTIDE SEQUENCE [LARGE SCALE GENOMIC DNA]</scope>
    <source>
        <strain evidence="2 3">IS5</strain>
    </source>
</reference>
<dbReference type="InterPro" id="IPR013216">
    <property type="entry name" value="Methyltransf_11"/>
</dbReference>
<name>A0A2Z6B1H3_9BACT</name>
<proteinExistence type="predicted"/>
<dbReference type="KEGG" id="dfl:DFE_2587"/>
<dbReference type="CDD" id="cd02440">
    <property type="entry name" value="AdoMet_MTases"/>
    <property type="match status" value="1"/>
</dbReference>
<dbReference type="Proteomes" id="UP000269883">
    <property type="component" value="Chromosome"/>
</dbReference>